<dbReference type="Gene3D" id="3.40.50.720">
    <property type="entry name" value="NAD(P)-binding Rossmann-like Domain"/>
    <property type="match status" value="1"/>
</dbReference>
<name>A0A9R1D7C1_9EURY</name>
<dbReference type="SUPFAM" id="SSF51735">
    <property type="entry name" value="NAD(P)-binding Rossmann-fold domains"/>
    <property type="match status" value="1"/>
</dbReference>
<comment type="caution">
    <text evidence="2">The sequence shown here is derived from an EMBL/GenBank/DDBJ whole genome shotgun (WGS) entry which is preliminary data.</text>
</comment>
<protein>
    <submittedName>
        <fullName evidence="2">NAD(P)-dependent oxidoreductase</fullName>
    </submittedName>
</protein>
<accession>A0A9R1D7C1</accession>
<dbReference type="RefSeq" id="WP_256029165.1">
    <property type="nucleotide sequence ID" value="NZ_JAHLKM010000005.1"/>
</dbReference>
<dbReference type="EMBL" id="JAHLKM010000005">
    <property type="protein sequence ID" value="MCQ4333145.1"/>
    <property type="molecule type" value="Genomic_DNA"/>
</dbReference>
<evidence type="ECO:0000259" key="1">
    <source>
        <dbReference type="Pfam" id="PF04321"/>
    </source>
</evidence>
<dbReference type="InterPro" id="IPR029903">
    <property type="entry name" value="RmlD-like-bd"/>
</dbReference>
<evidence type="ECO:0000313" key="2">
    <source>
        <dbReference type="EMBL" id="MCQ4333145.1"/>
    </source>
</evidence>
<gene>
    <name evidence="2" type="ORF">KM295_06560</name>
</gene>
<reference evidence="2" key="1">
    <citation type="journal article" date="2023" name="Front. Microbiol.">
        <title>Genomic-based phylogenetic and metabolic analyses of the genus Natronomonas, and description of Natronomonas aquatica sp. nov.</title>
        <authorList>
            <person name="Garcia-Roldan A."/>
            <person name="Duran-Viseras A."/>
            <person name="de la Haba R.R."/>
            <person name="Corral P."/>
            <person name="Sanchez-Porro C."/>
            <person name="Ventosa A."/>
        </authorList>
    </citation>
    <scope>NUCLEOTIDE SEQUENCE</scope>
    <source>
        <strain evidence="2">F2-12</strain>
    </source>
</reference>
<evidence type="ECO:0000313" key="3">
    <source>
        <dbReference type="Proteomes" id="UP001139494"/>
    </source>
</evidence>
<dbReference type="PANTHER" id="PTHR10491:SF4">
    <property type="entry name" value="METHIONINE ADENOSYLTRANSFERASE 2 SUBUNIT BETA"/>
    <property type="match status" value="1"/>
</dbReference>
<sequence length="295" mass="32636">MQVLVTGAGGLLGGAIARVARAVDISVLATYHTRRPEIAVTCEQLDITETDQFESLVRAYEPETVINCAAMTDVDGCEEHPEQARAVNGDAPGELAQVAARHDIGFMQISTDYVFSGEQERRYEPDDKTAPKQVYGRSKFRGEETVRAAHPSPWIVRLSFVYGRTEHNEPAGFPAWVLDRLERAESTPLFTDQYITPTRAESAAQTILKLAGKQAGETVHIAARDCITPYEFGMRLAEFTEHPTELLEEGSMADIDRAAARPKKTCLSVDRIESILGDEQPTFEADLRAFVHAIR</sequence>
<dbReference type="AlphaFoldDB" id="A0A9R1D7C1"/>
<proteinExistence type="predicted"/>
<dbReference type="Pfam" id="PF04321">
    <property type="entry name" value="RmlD_sub_bind"/>
    <property type="match status" value="1"/>
</dbReference>
<dbReference type="CDD" id="cd05254">
    <property type="entry name" value="dTDP_HR_like_SDR_e"/>
    <property type="match status" value="1"/>
</dbReference>
<feature type="domain" description="RmlD-like substrate binding" evidence="1">
    <location>
        <begin position="1"/>
        <end position="293"/>
    </location>
</feature>
<organism evidence="2 3">
    <name type="scientific">Natronomonas aquatica</name>
    <dbReference type="NCBI Taxonomy" id="2841590"/>
    <lineage>
        <taxon>Archaea</taxon>
        <taxon>Methanobacteriati</taxon>
        <taxon>Methanobacteriota</taxon>
        <taxon>Stenosarchaea group</taxon>
        <taxon>Halobacteria</taxon>
        <taxon>Halobacteriales</taxon>
        <taxon>Natronomonadaceae</taxon>
        <taxon>Natronomonas</taxon>
    </lineage>
</organism>
<keyword evidence="3" id="KW-1185">Reference proteome</keyword>
<dbReference type="InterPro" id="IPR036291">
    <property type="entry name" value="NAD(P)-bd_dom_sf"/>
</dbReference>
<dbReference type="Proteomes" id="UP001139494">
    <property type="component" value="Unassembled WGS sequence"/>
</dbReference>
<dbReference type="PANTHER" id="PTHR10491">
    <property type="entry name" value="DTDP-4-DEHYDRORHAMNOSE REDUCTASE"/>
    <property type="match status" value="1"/>
</dbReference>
<dbReference type="InterPro" id="IPR005913">
    <property type="entry name" value="dTDP_dehydrorham_reduct"/>
</dbReference>